<accession>A0AAU9PSV1</accession>
<evidence type="ECO:0000259" key="11">
    <source>
        <dbReference type="Pfam" id="PF08263"/>
    </source>
</evidence>
<evidence type="ECO:0000256" key="1">
    <source>
        <dbReference type="ARBA" id="ARBA00004479"/>
    </source>
</evidence>
<evidence type="ECO:0000259" key="12">
    <source>
        <dbReference type="Pfam" id="PF23598"/>
    </source>
</evidence>
<keyword evidence="9" id="KW-0325">Glycoprotein</keyword>
<evidence type="ECO:0000313" key="13">
    <source>
        <dbReference type="EMBL" id="CAH1452657.1"/>
    </source>
</evidence>
<dbReference type="AlphaFoldDB" id="A0AAU9PSV1"/>
<gene>
    <name evidence="13" type="ORF">LVIROSA_LOCUS37946</name>
</gene>
<feature type="signal peptide" evidence="10">
    <location>
        <begin position="1"/>
        <end position="22"/>
    </location>
</feature>
<dbReference type="InterPro" id="IPR046956">
    <property type="entry name" value="RLP23-like"/>
</dbReference>
<evidence type="ECO:0000256" key="9">
    <source>
        <dbReference type="ARBA" id="ARBA00023180"/>
    </source>
</evidence>
<dbReference type="FunFam" id="3.80.10.10:FF:000275">
    <property type="entry name" value="Leucine-rich repeat receptor-like protein kinase"/>
    <property type="match status" value="1"/>
</dbReference>
<keyword evidence="14" id="KW-1185">Reference proteome</keyword>
<feature type="chain" id="PRO_5043863320" description="Leucine-rich repeat-containing N-terminal plant-type domain-containing protein" evidence="10">
    <location>
        <begin position="23"/>
        <end position="291"/>
    </location>
</feature>
<keyword evidence="7" id="KW-1133">Transmembrane helix</keyword>
<keyword evidence="6" id="KW-0677">Repeat</keyword>
<dbReference type="EMBL" id="CAKMRJ010005745">
    <property type="protein sequence ID" value="CAH1452657.1"/>
    <property type="molecule type" value="Genomic_DNA"/>
</dbReference>
<dbReference type="InterPro" id="IPR032675">
    <property type="entry name" value="LRR_dom_sf"/>
</dbReference>
<evidence type="ECO:0000256" key="10">
    <source>
        <dbReference type="SAM" id="SignalP"/>
    </source>
</evidence>
<reference evidence="13 14" key="1">
    <citation type="submission" date="2022-01" db="EMBL/GenBank/DDBJ databases">
        <authorList>
            <person name="Xiong W."/>
            <person name="Schranz E."/>
        </authorList>
    </citation>
    <scope>NUCLEOTIDE SEQUENCE [LARGE SCALE GENOMIC DNA]</scope>
</reference>
<comment type="subcellular location">
    <subcellularLocation>
        <location evidence="1">Membrane</location>
        <topology evidence="1">Single-pass type I membrane protein</topology>
    </subcellularLocation>
</comment>
<name>A0AAU9PSV1_9ASTR</name>
<dbReference type="Pfam" id="PF08263">
    <property type="entry name" value="LRRNT_2"/>
    <property type="match status" value="1"/>
</dbReference>
<comment type="similarity">
    <text evidence="2">Belongs to the RLP family.</text>
</comment>
<keyword evidence="8" id="KW-0472">Membrane</keyword>
<keyword evidence="3" id="KW-0433">Leucine-rich repeat</keyword>
<proteinExistence type="inferred from homology"/>
<evidence type="ECO:0000256" key="8">
    <source>
        <dbReference type="ARBA" id="ARBA00023136"/>
    </source>
</evidence>
<evidence type="ECO:0000256" key="4">
    <source>
        <dbReference type="ARBA" id="ARBA00022692"/>
    </source>
</evidence>
<protein>
    <recommendedName>
        <fullName evidence="15">Leucine-rich repeat-containing N-terminal plant-type domain-containing protein</fullName>
    </recommendedName>
</protein>
<evidence type="ECO:0000256" key="5">
    <source>
        <dbReference type="ARBA" id="ARBA00022729"/>
    </source>
</evidence>
<evidence type="ECO:0000256" key="3">
    <source>
        <dbReference type="ARBA" id="ARBA00022614"/>
    </source>
</evidence>
<dbReference type="SUPFAM" id="SSF52058">
    <property type="entry name" value="L domain-like"/>
    <property type="match status" value="1"/>
</dbReference>
<evidence type="ECO:0000256" key="6">
    <source>
        <dbReference type="ARBA" id="ARBA00022737"/>
    </source>
</evidence>
<keyword evidence="4" id="KW-0812">Transmembrane</keyword>
<feature type="domain" description="Leucine-rich repeat-containing N-terminal plant-type" evidence="11">
    <location>
        <begin position="44"/>
        <end position="83"/>
    </location>
</feature>
<comment type="caution">
    <text evidence="13">The sequence shown here is derived from an EMBL/GenBank/DDBJ whole genome shotgun (WGS) entry which is preliminary data.</text>
</comment>
<dbReference type="Pfam" id="PF23598">
    <property type="entry name" value="LRR_14"/>
    <property type="match status" value="1"/>
</dbReference>
<dbReference type="Gene3D" id="3.80.10.10">
    <property type="entry name" value="Ribonuclease Inhibitor"/>
    <property type="match status" value="1"/>
</dbReference>
<dbReference type="PANTHER" id="PTHR48063">
    <property type="entry name" value="LRR RECEPTOR-LIKE KINASE"/>
    <property type="match status" value="1"/>
</dbReference>
<evidence type="ECO:0000313" key="14">
    <source>
        <dbReference type="Proteomes" id="UP001157418"/>
    </source>
</evidence>
<evidence type="ECO:0000256" key="7">
    <source>
        <dbReference type="ARBA" id="ARBA00022989"/>
    </source>
</evidence>
<evidence type="ECO:0008006" key="15">
    <source>
        <dbReference type="Google" id="ProtNLM"/>
    </source>
</evidence>
<sequence length="291" mass="32500">MNQFVFIVFSLLVLTLVTTTASQLVDVGGGGDDKNGVNMKKCLDKERHALLHFKAPLQDPKGCLSTWRADEHDCCNWERVMCSNQTGHVTGLDIDLCELEDEISSSLLNLSYLNHLDLSANSFNGTIPTFIGSMTQLRYLDLSENDFNGIIPRSIGSLTELRHLDLSYNSLYGTILPEFGNLTNLQALLLSNVGRCRAENIHWLYPLSHLRGLAMDGISLAKQNHWVNVIMSLRKLSYLSLDGCELSQVIYPYSSFLNSSSPSSISFLSLKNNTLTSSMYRWLLPLTSNNL</sequence>
<dbReference type="PANTHER" id="PTHR48063:SF103">
    <property type="entry name" value="LEUCINE-RICH RECEPTOR-LIKE KINASE FAMILY PROTEIN"/>
    <property type="match status" value="1"/>
</dbReference>
<dbReference type="GO" id="GO:0016020">
    <property type="term" value="C:membrane"/>
    <property type="evidence" value="ECO:0007669"/>
    <property type="project" value="UniProtKB-SubCell"/>
</dbReference>
<dbReference type="Proteomes" id="UP001157418">
    <property type="component" value="Unassembled WGS sequence"/>
</dbReference>
<organism evidence="13 14">
    <name type="scientific">Lactuca virosa</name>
    <dbReference type="NCBI Taxonomy" id="75947"/>
    <lineage>
        <taxon>Eukaryota</taxon>
        <taxon>Viridiplantae</taxon>
        <taxon>Streptophyta</taxon>
        <taxon>Embryophyta</taxon>
        <taxon>Tracheophyta</taxon>
        <taxon>Spermatophyta</taxon>
        <taxon>Magnoliopsida</taxon>
        <taxon>eudicotyledons</taxon>
        <taxon>Gunneridae</taxon>
        <taxon>Pentapetalae</taxon>
        <taxon>asterids</taxon>
        <taxon>campanulids</taxon>
        <taxon>Asterales</taxon>
        <taxon>Asteraceae</taxon>
        <taxon>Cichorioideae</taxon>
        <taxon>Cichorieae</taxon>
        <taxon>Lactucinae</taxon>
        <taxon>Lactuca</taxon>
    </lineage>
</organism>
<dbReference type="InterPro" id="IPR013210">
    <property type="entry name" value="LRR_N_plant-typ"/>
</dbReference>
<dbReference type="InterPro" id="IPR055414">
    <property type="entry name" value="LRR_R13L4/SHOC2-like"/>
</dbReference>
<keyword evidence="5 10" id="KW-0732">Signal</keyword>
<evidence type="ECO:0000256" key="2">
    <source>
        <dbReference type="ARBA" id="ARBA00009592"/>
    </source>
</evidence>
<feature type="domain" description="Disease resistance R13L4/SHOC-2-like LRR" evidence="12">
    <location>
        <begin position="92"/>
        <end position="285"/>
    </location>
</feature>
<dbReference type="PRINTS" id="PR00019">
    <property type="entry name" value="LEURICHRPT"/>
</dbReference>